<organism evidence="1 2">
    <name type="scientific">Megamonas rupellensis</name>
    <dbReference type="NCBI Taxonomy" id="491921"/>
    <lineage>
        <taxon>Bacteria</taxon>
        <taxon>Bacillati</taxon>
        <taxon>Bacillota</taxon>
        <taxon>Negativicutes</taxon>
        <taxon>Selenomonadales</taxon>
        <taxon>Selenomonadaceae</taxon>
        <taxon>Megamonas</taxon>
    </lineage>
</organism>
<dbReference type="Pfam" id="PF20765">
    <property type="entry name" value="Phage_tail_terminator_8"/>
    <property type="match status" value="1"/>
</dbReference>
<dbReference type="EMBL" id="QRTP01000001">
    <property type="protein sequence ID" value="RGQ87009.1"/>
    <property type="molecule type" value="Genomic_DNA"/>
</dbReference>
<dbReference type="RefSeq" id="WP_118035319.1">
    <property type="nucleotide sequence ID" value="NZ_QRTP01000001.1"/>
</dbReference>
<evidence type="ECO:0000313" key="1">
    <source>
        <dbReference type="EMBL" id="RGQ87009.1"/>
    </source>
</evidence>
<name>A0A412CHM3_9FIRM</name>
<gene>
    <name evidence="1" type="ORF">DWY77_00130</name>
</gene>
<dbReference type="AlphaFoldDB" id="A0A412CHM3"/>
<dbReference type="Proteomes" id="UP000286147">
    <property type="component" value="Unassembled WGS sequence"/>
</dbReference>
<sequence>MADVVKQIDILNQIGRMLKAEFKSTVYSDEILEDFAKPCFFIKCLCTNIPQTKNITKKRLSIILTYFPKDTDKNEIHYADVMDRLQMLFQRGIPLKKRYIHVNEFTIDRVGEEQDIIQMIIKMDYLEQIIRPMKQADLMEEMQLKVKINEGERAIWQN</sequence>
<accession>A0A412CHM3</accession>
<evidence type="ECO:0000313" key="2">
    <source>
        <dbReference type="Proteomes" id="UP000286147"/>
    </source>
</evidence>
<protein>
    <submittedName>
        <fullName evidence="1">Uncharacterized protein</fullName>
    </submittedName>
</protein>
<proteinExistence type="predicted"/>
<comment type="caution">
    <text evidence="1">The sequence shown here is derived from an EMBL/GenBank/DDBJ whole genome shotgun (WGS) entry which is preliminary data.</text>
</comment>
<reference evidence="1 2" key="1">
    <citation type="submission" date="2018-08" db="EMBL/GenBank/DDBJ databases">
        <title>A genome reference for cultivated species of the human gut microbiota.</title>
        <authorList>
            <person name="Zou Y."/>
            <person name="Xue W."/>
            <person name="Luo G."/>
        </authorList>
    </citation>
    <scope>NUCLEOTIDE SEQUENCE [LARGE SCALE GENOMIC DNA]</scope>
    <source>
        <strain evidence="1 2">AF27-12</strain>
    </source>
</reference>
<dbReference type="InterPro" id="IPR049254">
    <property type="entry name" value="Phage_tail_terminator"/>
</dbReference>